<dbReference type="InterPro" id="IPR002970">
    <property type="entry name" value="Tick_his-bd"/>
</dbReference>
<sequence length="175" mass="18941">MKLINVLWLLGAFAFRPSSADEAQSDEPVNAIKAVGSFSKLVLAGATVDMPMLQCVTADLKAINESAGTATYIWHVKEQGAQKQQDVKLDYIVSPDAIDKAVGFINSDTSNPLPAQAVYSDYKTCMINTLSLPSQELCFLWVTPEAVAAIPEACETAMNEKCGGAVWHYDYNACK</sequence>
<feature type="chain" id="PRO_5001518453" evidence="1">
    <location>
        <begin position="21"/>
        <end position="175"/>
    </location>
</feature>
<dbReference type="GO" id="GO:0030682">
    <property type="term" value="P:symbiont-mediated perturbation of host defenses"/>
    <property type="evidence" value="ECO:0007669"/>
    <property type="project" value="InterPro"/>
</dbReference>
<dbReference type="SUPFAM" id="SSF50814">
    <property type="entry name" value="Lipocalins"/>
    <property type="match status" value="1"/>
</dbReference>
<evidence type="ECO:0000313" key="2">
    <source>
        <dbReference type="EMBL" id="JAC30709.1"/>
    </source>
</evidence>
<feature type="signal peptide" evidence="1">
    <location>
        <begin position="1"/>
        <end position="20"/>
    </location>
</feature>
<protein>
    <submittedName>
        <fullName evidence="2">Putative lipocalin-5 1</fullName>
    </submittedName>
</protein>
<evidence type="ECO:0000256" key="1">
    <source>
        <dbReference type="SAM" id="SignalP"/>
    </source>
</evidence>
<dbReference type="GO" id="GO:0043176">
    <property type="term" value="F:amine binding"/>
    <property type="evidence" value="ECO:0007669"/>
    <property type="project" value="InterPro"/>
</dbReference>
<accession>A0A023GA38</accession>
<proteinExistence type="evidence at transcript level"/>
<name>A0A023GA38_AMBTT</name>
<dbReference type="InterPro" id="IPR012674">
    <property type="entry name" value="Calycin"/>
</dbReference>
<dbReference type="AlphaFoldDB" id="A0A023GA38"/>
<dbReference type="Pfam" id="PF02098">
    <property type="entry name" value="His_binding"/>
    <property type="match status" value="1"/>
</dbReference>
<dbReference type="EMBL" id="GBBM01004709">
    <property type="protein sequence ID" value="JAC30709.1"/>
    <property type="molecule type" value="mRNA"/>
</dbReference>
<reference evidence="2" key="1">
    <citation type="submission" date="2014-03" db="EMBL/GenBank/DDBJ databases">
        <title>The sialotranscriptome of Amblyomma triste, Amblyomma parvum and Amblyomma cajennense ticks, uncovered by 454-based RNA-seq.</title>
        <authorList>
            <person name="Garcia G.R."/>
            <person name="Gardinassi L.G."/>
            <person name="Ribeiro J.M."/>
            <person name="Anatriello E."/>
            <person name="Ferreira B.R."/>
            <person name="Moreira H.N."/>
            <person name="Mafra C."/>
            <person name="Olegario M.M."/>
            <person name="Szabo P.J."/>
            <person name="Miranda-Santos I.K."/>
            <person name="Maruyama S.R."/>
        </authorList>
    </citation>
    <scope>NUCLEOTIDE SEQUENCE</scope>
    <source>
        <strain evidence="2">Mato Grasso do Sul</strain>
        <tissue evidence="2">Salivary glands</tissue>
    </source>
</reference>
<organism evidence="2">
    <name type="scientific">Amblyomma triste</name>
    <name type="common">Neotropical tick</name>
    <dbReference type="NCBI Taxonomy" id="251400"/>
    <lineage>
        <taxon>Eukaryota</taxon>
        <taxon>Metazoa</taxon>
        <taxon>Ecdysozoa</taxon>
        <taxon>Arthropoda</taxon>
        <taxon>Chelicerata</taxon>
        <taxon>Arachnida</taxon>
        <taxon>Acari</taxon>
        <taxon>Parasitiformes</taxon>
        <taxon>Ixodida</taxon>
        <taxon>Ixodoidea</taxon>
        <taxon>Ixodidae</taxon>
        <taxon>Amblyomminae</taxon>
        <taxon>Amblyomma</taxon>
    </lineage>
</organism>
<keyword evidence="1" id="KW-0732">Signal</keyword>
<dbReference type="Gene3D" id="2.40.128.20">
    <property type="match status" value="1"/>
</dbReference>